<feature type="transmembrane region" description="Helical" evidence="2">
    <location>
        <begin position="43"/>
        <end position="62"/>
    </location>
</feature>
<accession>A0A9Q0DM78</accession>
<evidence type="ECO:0000313" key="4">
    <source>
        <dbReference type="Proteomes" id="UP001148018"/>
    </source>
</evidence>
<feature type="region of interest" description="Disordered" evidence="1">
    <location>
        <begin position="64"/>
        <end position="103"/>
    </location>
</feature>
<feature type="compositionally biased region" description="Pro residues" evidence="1">
    <location>
        <begin position="86"/>
        <end position="100"/>
    </location>
</feature>
<organism evidence="3 4">
    <name type="scientific">Muraenolepis orangiensis</name>
    <name type="common">Patagonian moray cod</name>
    <dbReference type="NCBI Taxonomy" id="630683"/>
    <lineage>
        <taxon>Eukaryota</taxon>
        <taxon>Metazoa</taxon>
        <taxon>Chordata</taxon>
        <taxon>Craniata</taxon>
        <taxon>Vertebrata</taxon>
        <taxon>Euteleostomi</taxon>
        <taxon>Actinopterygii</taxon>
        <taxon>Neopterygii</taxon>
        <taxon>Teleostei</taxon>
        <taxon>Neoteleostei</taxon>
        <taxon>Acanthomorphata</taxon>
        <taxon>Zeiogadaria</taxon>
        <taxon>Gadariae</taxon>
        <taxon>Gadiformes</taxon>
        <taxon>Muraenolepidoidei</taxon>
        <taxon>Muraenolepididae</taxon>
        <taxon>Muraenolepis</taxon>
    </lineage>
</organism>
<keyword evidence="2" id="KW-1133">Transmembrane helix</keyword>
<dbReference type="EMBL" id="JANIIK010000115">
    <property type="protein sequence ID" value="KAJ3589580.1"/>
    <property type="molecule type" value="Genomic_DNA"/>
</dbReference>
<evidence type="ECO:0000313" key="3">
    <source>
        <dbReference type="EMBL" id="KAJ3589580.1"/>
    </source>
</evidence>
<comment type="caution">
    <text evidence="3">The sequence shown here is derived from an EMBL/GenBank/DDBJ whole genome shotgun (WGS) entry which is preliminary data.</text>
</comment>
<protein>
    <submittedName>
        <fullName evidence="3">Uncharacterized protein</fullName>
    </submittedName>
</protein>
<keyword evidence="4" id="KW-1185">Reference proteome</keyword>
<evidence type="ECO:0000256" key="2">
    <source>
        <dbReference type="SAM" id="Phobius"/>
    </source>
</evidence>
<name>A0A9Q0DM78_9TELE</name>
<dbReference type="AlphaFoldDB" id="A0A9Q0DM78"/>
<feature type="compositionally biased region" description="Basic and acidic residues" evidence="1">
    <location>
        <begin position="70"/>
        <end position="85"/>
    </location>
</feature>
<keyword evidence="2" id="KW-0812">Transmembrane</keyword>
<dbReference type="Proteomes" id="UP001148018">
    <property type="component" value="Unassembled WGS sequence"/>
</dbReference>
<sequence>MPITWTLEASRKDFISLTLSDSYTNGKHRRQSCWRLSRLQRSVIFFLLALMLILGLLSYPSLTQQWSGPSDRDDWLELGGREVEPRPPGMGPPGVGPPGVGPVVDPVVPVVRKGLRGSRARPP</sequence>
<reference evidence="3" key="1">
    <citation type="submission" date="2022-07" db="EMBL/GenBank/DDBJ databases">
        <title>Chromosome-level genome of Muraenolepis orangiensis.</title>
        <authorList>
            <person name="Kim J."/>
        </authorList>
    </citation>
    <scope>NUCLEOTIDE SEQUENCE</scope>
    <source>
        <strain evidence="3">KU_S4_2022</strain>
        <tissue evidence="3">Muscle</tissue>
    </source>
</reference>
<evidence type="ECO:0000256" key="1">
    <source>
        <dbReference type="SAM" id="MobiDB-lite"/>
    </source>
</evidence>
<proteinExistence type="predicted"/>
<gene>
    <name evidence="3" type="ORF">NHX12_010425</name>
</gene>
<keyword evidence="2" id="KW-0472">Membrane</keyword>